<dbReference type="PANTHER" id="PTHR32154">
    <property type="entry name" value="PYRUVATE-FLAVODOXIN OXIDOREDUCTASE-RELATED"/>
    <property type="match status" value="1"/>
</dbReference>
<dbReference type="InterPro" id="IPR019752">
    <property type="entry name" value="Pyrv/ketoisovalerate_OxRed_cat"/>
</dbReference>
<dbReference type="Gene3D" id="3.40.50.970">
    <property type="match status" value="1"/>
</dbReference>
<accession>A0AA44BDK1</accession>
<dbReference type="Pfam" id="PF01558">
    <property type="entry name" value="POR"/>
    <property type="match status" value="1"/>
</dbReference>
<dbReference type="InterPro" id="IPR029061">
    <property type="entry name" value="THDP-binding"/>
</dbReference>
<dbReference type="SUPFAM" id="SSF52922">
    <property type="entry name" value="TK C-terminal domain-like"/>
    <property type="match status" value="1"/>
</dbReference>
<evidence type="ECO:0000313" key="4">
    <source>
        <dbReference type="EMBL" id="NBG87988.1"/>
    </source>
</evidence>
<organism evidence="4 5">
    <name type="scientific">Isachenkonia alkalipeptolytica</name>
    <dbReference type="NCBI Taxonomy" id="2565777"/>
    <lineage>
        <taxon>Bacteria</taxon>
        <taxon>Bacillati</taxon>
        <taxon>Bacillota</taxon>
        <taxon>Clostridia</taxon>
        <taxon>Eubacteriales</taxon>
        <taxon>Clostridiaceae</taxon>
        <taxon>Isachenkonia</taxon>
    </lineage>
</organism>
<dbReference type="PANTHER" id="PTHR32154:SF20">
    <property type="entry name" value="2-OXOGLUTARATE OXIDOREDUCTASE SUBUNIT KORA"/>
    <property type="match status" value="1"/>
</dbReference>
<evidence type="ECO:0000256" key="1">
    <source>
        <dbReference type="ARBA" id="ARBA00023002"/>
    </source>
</evidence>
<dbReference type="InterPro" id="IPR002869">
    <property type="entry name" value="Pyrv_flavodox_OxRed_cen"/>
</dbReference>
<dbReference type="Pfam" id="PF01855">
    <property type="entry name" value="POR_N"/>
    <property type="match status" value="1"/>
</dbReference>
<dbReference type="EMBL" id="SUMG01000005">
    <property type="protein sequence ID" value="NBG87988.1"/>
    <property type="molecule type" value="Genomic_DNA"/>
</dbReference>
<feature type="domain" description="Pyruvate/ketoisovalerate oxidoreductase catalytic" evidence="2">
    <location>
        <begin position="14"/>
        <end position="177"/>
    </location>
</feature>
<feature type="domain" description="Pyruvate flavodoxin/ferredoxin oxidoreductase pyrimidine binding" evidence="3">
    <location>
        <begin position="213"/>
        <end position="441"/>
    </location>
</feature>
<comment type="caution">
    <text evidence="4">The sequence shown here is derived from an EMBL/GenBank/DDBJ whole genome shotgun (WGS) entry which is preliminary data.</text>
</comment>
<reference evidence="4 5" key="1">
    <citation type="submission" date="2019-04" db="EMBL/GenBank/DDBJ databases">
        <title>Isachenkonia alkalipeptolytica gen. nov. sp. nov. a new anaerobic, alkiliphilic organothrophic bacterium capable to reduce synthesized ferrihydrite isolated from a soda lake.</title>
        <authorList>
            <person name="Toshchakov S.V."/>
            <person name="Zavarzina D.G."/>
            <person name="Zhilina T.N."/>
            <person name="Kostrikina N.A."/>
            <person name="Kublanov I.V."/>
        </authorList>
    </citation>
    <scope>NUCLEOTIDE SEQUENCE [LARGE SCALE GENOMIC DNA]</scope>
    <source>
        <strain evidence="4 5">Z-1701</strain>
    </source>
</reference>
<dbReference type="CDD" id="cd07034">
    <property type="entry name" value="TPP_PYR_PFOR_IOR-alpha_like"/>
    <property type="match status" value="1"/>
</dbReference>
<evidence type="ECO:0000259" key="3">
    <source>
        <dbReference type="Pfam" id="PF01855"/>
    </source>
</evidence>
<dbReference type="AlphaFoldDB" id="A0AA44BDK1"/>
<keyword evidence="5" id="KW-1185">Reference proteome</keyword>
<keyword evidence="1" id="KW-0560">Oxidoreductase</keyword>
<sequence>MNREIQVLIGGTQGDGILATGLYYLQVLSRMGYHVYGKRHFTSRIKGGNSAIIAHGSVDKKGCLKDDMDIVMALDEDTMEIYTKKLRKRGLLLYDEALELKVDLDFIKEMEIEIISLPITKVVKDKGNMIMKNVCSLGFLTRVTDIEPEYVESVIVEAFKDKGEEVVRKNKKVLQGAVDYNFTSLKGVNYLIEPVTRKDLGPVAVGNDLIGLGAIMSGCRFMAAYPITPASEVMQYLSEHLPRYGGKVVQTEDELAAVNMIIGSSYAGVRSITGTSGPGVSLMMEGLGLAAMAEVPIVVVDAQRKGPSTGLPTKHEQSDVNTLYYGGHGDFPRIVLAPATFEDCFYDTVEAFNLAEEYQCPVIIMSDALRSLSYENIEALDFDRVTINRGKLGRQEDLDDGEESYKRYEDTGDHISKRVFPGTENGLHHTTGLEHSEYGFPLSPKDDHRGLTEKRMEKMTPLEYKKGIQMYQEKDNNILFLGYGSTFATLEQGVKKLDRIVDYGAIKQIKPLPKVQIKKLLEHYDKVVIVENNYSAQLRRIIQAEIGYHEKLDSLLSYNGDGFLIEEIKDKIKELV</sequence>
<dbReference type="GO" id="GO:0006979">
    <property type="term" value="P:response to oxidative stress"/>
    <property type="evidence" value="ECO:0007669"/>
    <property type="project" value="TreeGrafter"/>
</dbReference>
<dbReference type="InterPro" id="IPR050722">
    <property type="entry name" value="Pyruvate:ferred/Flavod_OxRd"/>
</dbReference>
<protein>
    <submittedName>
        <fullName evidence="4">2-oxoacid:acceptor oxidoreductase subunit alpha</fullName>
    </submittedName>
</protein>
<dbReference type="FunFam" id="3.40.50.970:FF:000022">
    <property type="entry name" value="2-oxoglutarate ferredoxin oxidoreductase alpha subunit"/>
    <property type="match status" value="1"/>
</dbReference>
<dbReference type="SUPFAM" id="SSF53323">
    <property type="entry name" value="Pyruvate-ferredoxin oxidoreductase, PFOR, domain III"/>
    <property type="match status" value="1"/>
</dbReference>
<dbReference type="SUPFAM" id="SSF52518">
    <property type="entry name" value="Thiamin diphosphate-binding fold (THDP-binding)"/>
    <property type="match status" value="1"/>
</dbReference>
<evidence type="ECO:0000313" key="5">
    <source>
        <dbReference type="Proteomes" id="UP000449710"/>
    </source>
</evidence>
<dbReference type="InterPro" id="IPR002880">
    <property type="entry name" value="Pyrv_Fd/Flavodoxin_OxRdtase_N"/>
</dbReference>
<dbReference type="NCBIfam" id="TIGR03710">
    <property type="entry name" value="OAFO_sf"/>
    <property type="match status" value="1"/>
</dbReference>
<dbReference type="Proteomes" id="UP000449710">
    <property type="component" value="Unassembled WGS sequence"/>
</dbReference>
<name>A0AA44BDK1_9CLOT</name>
<dbReference type="Gene3D" id="3.40.50.920">
    <property type="match status" value="1"/>
</dbReference>
<dbReference type="InterPro" id="IPR009014">
    <property type="entry name" value="Transketo_C/PFOR_II"/>
</dbReference>
<proteinExistence type="predicted"/>
<dbReference type="GO" id="GO:0016903">
    <property type="term" value="F:oxidoreductase activity, acting on the aldehyde or oxo group of donors"/>
    <property type="evidence" value="ECO:0007669"/>
    <property type="project" value="InterPro"/>
</dbReference>
<dbReference type="Gene3D" id="3.40.920.10">
    <property type="entry name" value="Pyruvate-ferredoxin oxidoreductase, PFOR, domain III"/>
    <property type="match status" value="1"/>
</dbReference>
<dbReference type="InterPro" id="IPR022367">
    <property type="entry name" value="2-oxoacid/accept_OxRdtase_asu"/>
</dbReference>
<gene>
    <name evidence="4" type="ORF">ISALK_05690</name>
</gene>
<dbReference type="RefSeq" id="WP_160720045.1">
    <property type="nucleotide sequence ID" value="NZ_SUMG01000005.1"/>
</dbReference>
<evidence type="ECO:0000259" key="2">
    <source>
        <dbReference type="Pfam" id="PF01558"/>
    </source>
</evidence>